<dbReference type="CDD" id="cd00833">
    <property type="entry name" value="PKS"/>
    <property type="match status" value="1"/>
</dbReference>
<dbReference type="Gene3D" id="3.90.470.20">
    <property type="entry name" value="4'-phosphopantetheinyl transferase domain"/>
    <property type="match status" value="1"/>
</dbReference>
<dbReference type="PANTHER" id="PTHR43775:SF37">
    <property type="entry name" value="SI:DKEY-61P9.11"/>
    <property type="match status" value="1"/>
</dbReference>
<evidence type="ECO:0000256" key="1">
    <source>
        <dbReference type="ARBA" id="ARBA00022450"/>
    </source>
</evidence>
<dbReference type="GO" id="GO:0004315">
    <property type="term" value="F:3-oxoacyl-[acyl-carrier-protein] synthase activity"/>
    <property type="evidence" value="ECO:0007669"/>
    <property type="project" value="InterPro"/>
</dbReference>
<accession>A0A8J7QEI8</accession>
<dbReference type="PANTHER" id="PTHR43775">
    <property type="entry name" value="FATTY ACID SYNTHASE"/>
    <property type="match status" value="1"/>
</dbReference>
<dbReference type="InterPro" id="IPR016039">
    <property type="entry name" value="Thiolase-like"/>
</dbReference>
<keyword evidence="3" id="KW-0808">Transferase</keyword>
<dbReference type="GO" id="GO:0000287">
    <property type="term" value="F:magnesium ion binding"/>
    <property type="evidence" value="ECO:0007669"/>
    <property type="project" value="InterPro"/>
</dbReference>
<dbReference type="PROSITE" id="PS52004">
    <property type="entry name" value="KS3_2"/>
    <property type="match status" value="1"/>
</dbReference>
<comment type="caution">
    <text evidence="5">The sequence shown here is derived from an EMBL/GenBank/DDBJ whole genome shotgun (WGS) entry which is preliminary data.</text>
</comment>
<dbReference type="RefSeq" id="WP_207862765.1">
    <property type="nucleotide sequence ID" value="NZ_JAFREP010000043.1"/>
</dbReference>
<dbReference type="Pfam" id="PF14765">
    <property type="entry name" value="PS-DH"/>
    <property type="match status" value="1"/>
</dbReference>
<dbReference type="InterPro" id="IPR001227">
    <property type="entry name" value="Ac_transferase_dom_sf"/>
</dbReference>
<reference evidence="5" key="1">
    <citation type="submission" date="2021-03" db="EMBL/GenBank/DDBJ databases">
        <authorList>
            <person name="Wang G."/>
        </authorList>
    </citation>
    <scope>NUCLEOTIDE SEQUENCE</scope>
    <source>
        <strain evidence="5">KCTC 12899</strain>
    </source>
</reference>
<dbReference type="InterPro" id="IPR014030">
    <property type="entry name" value="Ketoacyl_synth_N"/>
</dbReference>
<dbReference type="SUPFAM" id="SSF53901">
    <property type="entry name" value="Thiolase-like"/>
    <property type="match status" value="1"/>
</dbReference>
<dbReference type="SMART" id="SM00827">
    <property type="entry name" value="PKS_AT"/>
    <property type="match status" value="1"/>
</dbReference>
<dbReference type="PROSITE" id="PS00606">
    <property type="entry name" value="KS3_1"/>
    <property type="match status" value="1"/>
</dbReference>
<dbReference type="PROSITE" id="PS51257">
    <property type="entry name" value="PROKAR_LIPOPROTEIN"/>
    <property type="match status" value="1"/>
</dbReference>
<dbReference type="InterPro" id="IPR014043">
    <property type="entry name" value="Acyl_transferase_dom"/>
</dbReference>
<dbReference type="EMBL" id="JAFREP010000043">
    <property type="protein sequence ID" value="MBO1322794.1"/>
    <property type="molecule type" value="Genomic_DNA"/>
</dbReference>
<organism evidence="5 6">
    <name type="scientific">Acanthopleuribacter pedis</name>
    <dbReference type="NCBI Taxonomy" id="442870"/>
    <lineage>
        <taxon>Bacteria</taxon>
        <taxon>Pseudomonadati</taxon>
        <taxon>Acidobacteriota</taxon>
        <taxon>Holophagae</taxon>
        <taxon>Acanthopleuribacterales</taxon>
        <taxon>Acanthopleuribacteraceae</taxon>
        <taxon>Acanthopleuribacter</taxon>
    </lineage>
</organism>
<dbReference type="InterPro" id="IPR050091">
    <property type="entry name" value="PKS_NRPS_Biosynth_Enz"/>
</dbReference>
<dbReference type="Pfam" id="PF00109">
    <property type="entry name" value="ketoacyl-synt"/>
    <property type="match status" value="1"/>
</dbReference>
<dbReference type="GO" id="GO:0008897">
    <property type="term" value="F:holo-[acyl-carrier-protein] synthase activity"/>
    <property type="evidence" value="ECO:0007669"/>
    <property type="project" value="InterPro"/>
</dbReference>
<dbReference type="Gene3D" id="3.30.70.250">
    <property type="entry name" value="Malonyl-CoA ACP transacylase, ACP-binding"/>
    <property type="match status" value="1"/>
</dbReference>
<dbReference type="Pfam" id="PF02801">
    <property type="entry name" value="Ketoacyl-synt_C"/>
    <property type="match status" value="1"/>
</dbReference>
<dbReference type="Gene3D" id="3.10.129.110">
    <property type="entry name" value="Polyketide synthase dehydratase"/>
    <property type="match status" value="1"/>
</dbReference>
<dbReference type="InterPro" id="IPR018201">
    <property type="entry name" value="Ketoacyl_synth_AS"/>
</dbReference>
<dbReference type="InterPro" id="IPR014031">
    <property type="entry name" value="Ketoacyl_synth_C"/>
</dbReference>
<keyword evidence="6" id="KW-1185">Reference proteome</keyword>
<dbReference type="SUPFAM" id="SSF52151">
    <property type="entry name" value="FabD/lysophospholipase-like"/>
    <property type="match status" value="1"/>
</dbReference>
<dbReference type="Gene3D" id="3.40.366.10">
    <property type="entry name" value="Malonyl-Coenzyme A Acyl Carrier Protein, domain 2"/>
    <property type="match status" value="1"/>
</dbReference>
<dbReference type="Proteomes" id="UP000664417">
    <property type="component" value="Unassembled WGS sequence"/>
</dbReference>
<proteinExistence type="predicted"/>
<evidence type="ECO:0000256" key="3">
    <source>
        <dbReference type="ARBA" id="ARBA00022679"/>
    </source>
</evidence>
<evidence type="ECO:0000313" key="5">
    <source>
        <dbReference type="EMBL" id="MBO1322794.1"/>
    </source>
</evidence>
<dbReference type="InterPro" id="IPR032821">
    <property type="entry name" value="PKS_assoc"/>
</dbReference>
<dbReference type="Pfam" id="PF16197">
    <property type="entry name" value="KAsynt_C_assoc"/>
    <property type="match status" value="1"/>
</dbReference>
<keyword evidence="2" id="KW-0597">Phosphoprotein</keyword>
<dbReference type="InterPro" id="IPR020841">
    <property type="entry name" value="PKS_Beta-ketoAc_synthase_dom"/>
</dbReference>
<dbReference type="Gene3D" id="3.40.47.10">
    <property type="match status" value="1"/>
</dbReference>
<keyword evidence="1" id="KW-0596">Phosphopantetheine</keyword>
<evidence type="ECO:0000259" key="4">
    <source>
        <dbReference type="PROSITE" id="PS52004"/>
    </source>
</evidence>
<name>A0A8J7QEI8_9BACT</name>
<evidence type="ECO:0000256" key="2">
    <source>
        <dbReference type="ARBA" id="ARBA00022553"/>
    </source>
</evidence>
<dbReference type="GO" id="GO:0004312">
    <property type="term" value="F:fatty acid synthase activity"/>
    <property type="evidence" value="ECO:0007669"/>
    <property type="project" value="TreeGrafter"/>
</dbReference>
<dbReference type="InterPro" id="IPR042104">
    <property type="entry name" value="PKS_dehydratase_sf"/>
</dbReference>
<dbReference type="InterPro" id="IPR049551">
    <property type="entry name" value="PKS_DH_C"/>
</dbReference>
<gene>
    <name evidence="5" type="ORF">J3U88_30280</name>
</gene>
<dbReference type="InterPro" id="IPR037143">
    <property type="entry name" value="4-PPantetheinyl_Trfase_dom_sf"/>
</dbReference>
<protein>
    <submittedName>
        <fullName evidence="5">Polyketide synthase dehydratase domain-containing protein</fullName>
    </submittedName>
</protein>
<dbReference type="SUPFAM" id="SSF56214">
    <property type="entry name" value="4'-phosphopantetheinyl transferase"/>
    <property type="match status" value="1"/>
</dbReference>
<dbReference type="InterPro" id="IPR016035">
    <property type="entry name" value="Acyl_Trfase/lysoPLipase"/>
</dbReference>
<evidence type="ECO:0000313" key="6">
    <source>
        <dbReference type="Proteomes" id="UP000664417"/>
    </source>
</evidence>
<dbReference type="Pfam" id="PF00698">
    <property type="entry name" value="Acyl_transf_1"/>
    <property type="match status" value="1"/>
</dbReference>
<dbReference type="SMART" id="SM00825">
    <property type="entry name" value="PKS_KS"/>
    <property type="match status" value="1"/>
</dbReference>
<feature type="domain" description="Ketosynthase family 3 (KS3)" evidence="4">
    <location>
        <begin position="7"/>
        <end position="462"/>
    </location>
</feature>
<sequence>MENKQTPPLVAIVGMACVFPGAADLDQYRDNIFAGKDAVEDVPPHRWDPVYYDPDSKEPDRFYCRRGGFVDQLIDFDPTEFGLMPIAAQGAEPDQLVSLALGARALQDASLDKGDYDPNRAGVIIGRGNYIGAGMTRLEQYVRNSEQLVGAMRSLHPELGDDDLTALRRQFQKKLGHYGPDTAIGLVPNLTASLLANRFNLFGPAYTVDAACASSLMAVDQAVRELQSNRCDLMLAGGIHLSHDVAFWSVFCQLGALSRNQQIRPLDRRADGLVIGEGGGIVALKRLEDAQRDGNRIYAVIRGIGIASDGRAASMMSPAVSGQTLALERAWREAGLDREAIGFLEAHGTGTPTGDEAELTTVRQFFGSEKERHAAIGSVKSMIGHTMPAAGIAGLIKTALAVHAGKLPPTLHCEEPHPLLEDSRFQPLSSAKPWPKHLASQRVAAVNAFGFGGINAHVVLAADPTANPPETRVHETADDKPDAPFIEHYAADSAEALLRDLALGNPSDGNPKTLLRLAIIEPNPARRQRAAKIVERGRAWRGRDNIYFTTKGLAAGGGKLALLFPGVDSAFEPRIDDLAAFFGQTPPSHAKPASVVADLEQVGVGIIQTNRFLFETLNNLAIQPDALAGHSIGEWSALLASGCLPGDKIDAFIDTLKPGTLEVPGVLFLAAGCGADKATPLIADLEEVAISHENCSRQVIFCGREAGIAVLEERLKEQRVLAQRLPFRSGYHSPLFADYLGPHLDFFQNFPMENPAIPMWSATLCAPYPKEINEIRALSTRHLVEPVRFRGLIESMYADNFRIFVQVGTGSLPGFVTDTLGKQPHLAMSANLAKRSGLDQLAHLAAALWVEGVSLDDGMFRVKPDVEPIKKRKSRSFPLPLSVPLVELDTGALRAKLQPLQVESKPKTEPKTPQHPIAQTFRAMLRECEDAGESILQQWETRSATGPVPMPQPVTPQPAAVTFKEAVTTRRLSVQICPELLDHSFFAQRAGWTVVEDRYPVVPMTMSIQMMMDAVRKQIGKHVVVAMEKIRAYKWLVVAEPIELTFTMKQKSATRWSVAIDGYAAAEAVTAPVYPQAPAARPLVHEQPEQPFIDAAGMYRERWMFHGPAYQGILDFDAVSDKGLSCRLKACQGPGSLLDNAGQAFGFWIMERHRLDRLAMPIHIEKLRFYGPDPVVGAELDCRVFITEMHPKEAAADLQLRQDGRVWCEIDNWRDRRFDTDHRLWPVILQTENHLLAQPEEHGFVVFFDKYGSAPSRDYLARRFLTKVERDAYNALKPKGKRQWLNGRIAAKDAVRRHLWRDGQSAIFPAEIRIEGPPTGTVRAVRDDRVFTVVLDTRGELAVAGVFNQALGVALGIRADHTEPARPTQIDELAQRASDHRAAFPDHAPTTPGVAPVAGANTHTHGDRQVAWAASPDPNQQADVEETVLRELLTDTPYIICWTL</sequence>
<dbReference type="GO" id="GO:0006633">
    <property type="term" value="P:fatty acid biosynthetic process"/>
    <property type="evidence" value="ECO:0007669"/>
    <property type="project" value="InterPro"/>
</dbReference>